<comment type="caution">
    <text evidence="2">The sequence shown here is derived from an EMBL/GenBank/DDBJ whole genome shotgun (WGS) entry which is preliminary data.</text>
</comment>
<reference evidence="2" key="1">
    <citation type="submission" date="2019-12" db="EMBL/GenBank/DDBJ databases">
        <title>Genome sequencing and annotation of Brassica cretica.</title>
        <authorList>
            <person name="Studholme D.J."/>
            <person name="Sarris P."/>
        </authorList>
    </citation>
    <scope>NUCLEOTIDE SEQUENCE</scope>
    <source>
        <strain evidence="2">PFS-109/04</strain>
        <tissue evidence="2">Leaf</tissue>
    </source>
</reference>
<evidence type="ECO:0000259" key="1">
    <source>
        <dbReference type="Pfam" id="PF14551"/>
    </source>
</evidence>
<protein>
    <recommendedName>
        <fullName evidence="1">MCM N-terminal domain-containing protein</fullName>
    </recommendedName>
</protein>
<dbReference type="Pfam" id="PF14551">
    <property type="entry name" value="MCM_N"/>
    <property type="match status" value="1"/>
</dbReference>
<dbReference type="Gene3D" id="3.30.1640.10">
    <property type="entry name" value="mini-chromosome maintenance (MCM) complex, chain A, domain 1"/>
    <property type="match status" value="1"/>
</dbReference>
<dbReference type="Proteomes" id="UP000712600">
    <property type="component" value="Unassembled WGS sequence"/>
</dbReference>
<evidence type="ECO:0000313" key="3">
    <source>
        <dbReference type="Proteomes" id="UP000712600"/>
    </source>
</evidence>
<name>A0A8S9PC99_BRACR</name>
<dbReference type="EMBL" id="QGKX02001521">
    <property type="protein sequence ID" value="KAF3512715.1"/>
    <property type="molecule type" value="Genomic_DNA"/>
</dbReference>
<accession>A0A8S9PC99</accession>
<evidence type="ECO:0000313" key="2">
    <source>
        <dbReference type="EMBL" id="KAF3512715.1"/>
    </source>
</evidence>
<feature type="domain" description="MCM N-terminal" evidence="1">
    <location>
        <begin position="33"/>
        <end position="90"/>
    </location>
</feature>
<dbReference type="AlphaFoldDB" id="A0A8S9PC99"/>
<dbReference type="InterPro" id="IPR027925">
    <property type="entry name" value="MCM_N"/>
</dbReference>
<organism evidence="2 3">
    <name type="scientific">Brassica cretica</name>
    <name type="common">Mustard</name>
    <dbReference type="NCBI Taxonomy" id="69181"/>
    <lineage>
        <taxon>Eukaryota</taxon>
        <taxon>Viridiplantae</taxon>
        <taxon>Streptophyta</taxon>
        <taxon>Embryophyta</taxon>
        <taxon>Tracheophyta</taxon>
        <taxon>Spermatophyta</taxon>
        <taxon>Magnoliopsida</taxon>
        <taxon>eudicotyledons</taxon>
        <taxon>Gunneridae</taxon>
        <taxon>Pentapetalae</taxon>
        <taxon>rosids</taxon>
        <taxon>malvids</taxon>
        <taxon>Brassicales</taxon>
        <taxon>Brassicaceae</taxon>
        <taxon>Brassiceae</taxon>
        <taxon>Brassica</taxon>
    </lineage>
</organism>
<gene>
    <name evidence="2" type="ORF">F2Q69_00004368</name>
</gene>
<proteinExistence type="predicted"/>
<sequence length="91" mass="10218">MSGWDEGAVYYSDQPQFPEAGDAATVSPHAVMTKFKEFIRTFEIGQNCFPYREALLDNPKRLLVHLEDLLAFDSDLPSLIRSAPADFLPVV</sequence>